<protein>
    <submittedName>
        <fullName evidence="4">Methyltransferase type 11</fullName>
    </submittedName>
</protein>
<gene>
    <name evidence="4" type="ORF">SKP52_19315</name>
</gene>
<reference evidence="4 5" key="1">
    <citation type="journal article" date="2015" name="Int. J. Syst. Evol. Microbiol.">
        <title>Description of Sphingopyxis fribergensis sp. nov. - a soil bacterium with the ability to degrade styrene and phenylacetic acid.</title>
        <authorList>
            <person name="Oelschlagel M."/>
            <person name="Ruckert C."/>
            <person name="Kalinowski J."/>
            <person name="Schmidt G."/>
            <person name="Schlomann M."/>
            <person name="Tischler D."/>
        </authorList>
    </citation>
    <scope>NUCLEOTIDE SEQUENCE [LARGE SCALE GENOMIC DNA]</scope>
    <source>
        <strain evidence="4 5">Kp5.2</strain>
    </source>
</reference>
<dbReference type="KEGG" id="sphk:SKP52_19315"/>
<name>A0A0A7PKY0_9SPHN</name>
<dbReference type="PANTHER" id="PTHR43861">
    <property type="entry name" value="TRANS-ACONITATE 2-METHYLTRANSFERASE-RELATED"/>
    <property type="match status" value="1"/>
</dbReference>
<accession>A0A0A7PKY0</accession>
<keyword evidence="2 4" id="KW-0808">Transferase</keyword>
<dbReference type="InterPro" id="IPR041698">
    <property type="entry name" value="Methyltransf_25"/>
</dbReference>
<dbReference type="SUPFAM" id="SSF53335">
    <property type="entry name" value="S-adenosyl-L-methionine-dependent methyltransferases"/>
    <property type="match status" value="1"/>
</dbReference>
<dbReference type="OrthoDB" id="9804312at2"/>
<dbReference type="AlphaFoldDB" id="A0A0A7PKY0"/>
<keyword evidence="1 4" id="KW-0489">Methyltransferase</keyword>
<dbReference type="HOGENOM" id="CLU_057823_2_0_5"/>
<organism evidence="4 5">
    <name type="scientific">Sphingopyxis fribergensis</name>
    <dbReference type="NCBI Taxonomy" id="1515612"/>
    <lineage>
        <taxon>Bacteria</taxon>
        <taxon>Pseudomonadati</taxon>
        <taxon>Pseudomonadota</taxon>
        <taxon>Alphaproteobacteria</taxon>
        <taxon>Sphingomonadales</taxon>
        <taxon>Sphingomonadaceae</taxon>
        <taxon>Sphingopyxis</taxon>
    </lineage>
</organism>
<evidence type="ECO:0000259" key="3">
    <source>
        <dbReference type="Pfam" id="PF13649"/>
    </source>
</evidence>
<sequence>MSGYDARTLAFYAAEAPVYTASGKLGVSRHLDRFLDRLPAGAEILELGCGGGRDAAHMMARGFAVDPTDGVAEIAAKAEAQIGRPVRVMRFGELDATARYDAVWASASLLHVPRRDLREVIARIHRALRPGGLHFASYKGGGAEGRDRFGRYFNYFARAELESIYRDAAVWDLLDISEGVGGGYDGAQGPWVQITLRRPL</sequence>
<evidence type="ECO:0000313" key="5">
    <source>
        <dbReference type="Proteomes" id="UP000030907"/>
    </source>
</evidence>
<dbReference type="GO" id="GO:0008168">
    <property type="term" value="F:methyltransferase activity"/>
    <property type="evidence" value="ECO:0007669"/>
    <property type="project" value="UniProtKB-KW"/>
</dbReference>
<dbReference type="EMBL" id="CP009122">
    <property type="protein sequence ID" value="AJA10731.1"/>
    <property type="molecule type" value="Genomic_DNA"/>
</dbReference>
<proteinExistence type="predicted"/>
<dbReference type="RefSeq" id="WP_039577527.1">
    <property type="nucleotide sequence ID" value="NZ_CP009122.1"/>
</dbReference>
<evidence type="ECO:0000256" key="1">
    <source>
        <dbReference type="ARBA" id="ARBA00022603"/>
    </source>
</evidence>
<dbReference type="CDD" id="cd02440">
    <property type="entry name" value="AdoMet_MTases"/>
    <property type="match status" value="1"/>
</dbReference>
<dbReference type="Gene3D" id="3.40.50.150">
    <property type="entry name" value="Vaccinia Virus protein VP39"/>
    <property type="match status" value="1"/>
</dbReference>
<dbReference type="Pfam" id="PF13649">
    <property type="entry name" value="Methyltransf_25"/>
    <property type="match status" value="1"/>
</dbReference>
<keyword evidence="5" id="KW-1185">Reference proteome</keyword>
<evidence type="ECO:0000256" key="2">
    <source>
        <dbReference type="ARBA" id="ARBA00022679"/>
    </source>
</evidence>
<dbReference type="GO" id="GO:0032259">
    <property type="term" value="P:methylation"/>
    <property type="evidence" value="ECO:0007669"/>
    <property type="project" value="UniProtKB-KW"/>
</dbReference>
<dbReference type="Proteomes" id="UP000030907">
    <property type="component" value="Chromosome"/>
</dbReference>
<dbReference type="STRING" id="1515612.SKP52_19315"/>
<dbReference type="InterPro" id="IPR029063">
    <property type="entry name" value="SAM-dependent_MTases_sf"/>
</dbReference>
<evidence type="ECO:0000313" key="4">
    <source>
        <dbReference type="EMBL" id="AJA10731.1"/>
    </source>
</evidence>
<dbReference type="PANTHER" id="PTHR43861:SF1">
    <property type="entry name" value="TRANS-ACONITATE 2-METHYLTRANSFERASE"/>
    <property type="match status" value="1"/>
</dbReference>
<feature type="domain" description="Methyltransferase" evidence="3">
    <location>
        <begin position="44"/>
        <end position="132"/>
    </location>
</feature>